<dbReference type="InterPro" id="IPR038636">
    <property type="entry name" value="Wzi_sf"/>
</dbReference>
<dbReference type="Pfam" id="PF14052">
    <property type="entry name" value="Caps_assemb_Wzi"/>
    <property type="match status" value="1"/>
</dbReference>
<dbReference type="AlphaFoldDB" id="A0A1I4QP80"/>
<evidence type="ECO:0000313" key="2">
    <source>
        <dbReference type="Proteomes" id="UP000198519"/>
    </source>
</evidence>
<dbReference type="Gene3D" id="2.40.160.130">
    <property type="entry name" value="Capsule assembly protein Wzi"/>
    <property type="match status" value="1"/>
</dbReference>
<keyword evidence="2" id="KW-1185">Reference proteome</keyword>
<reference evidence="2" key="1">
    <citation type="submission" date="2016-10" db="EMBL/GenBank/DDBJ databases">
        <authorList>
            <person name="Varghese N."/>
            <person name="Submissions S."/>
        </authorList>
    </citation>
    <scope>NUCLEOTIDE SEQUENCE [LARGE SCALE GENOMIC DNA]</scope>
    <source>
        <strain evidence="2">CGMCC 1.7061</strain>
    </source>
</reference>
<protein>
    <submittedName>
        <fullName evidence="1">Capsule assembly protein Wzi</fullName>
    </submittedName>
</protein>
<evidence type="ECO:0000313" key="1">
    <source>
        <dbReference type="EMBL" id="SFM41854.1"/>
    </source>
</evidence>
<accession>A0A1I4QP80</accession>
<dbReference type="Proteomes" id="UP000198519">
    <property type="component" value="Unassembled WGS sequence"/>
</dbReference>
<organism evidence="1 2">
    <name type="scientific">Marinobacter zhejiangensis</name>
    <dbReference type="NCBI Taxonomy" id="488535"/>
    <lineage>
        <taxon>Bacteria</taxon>
        <taxon>Pseudomonadati</taxon>
        <taxon>Pseudomonadota</taxon>
        <taxon>Gammaproteobacteria</taxon>
        <taxon>Pseudomonadales</taxon>
        <taxon>Marinobacteraceae</taxon>
        <taxon>Marinobacter</taxon>
    </lineage>
</organism>
<dbReference type="InterPro" id="IPR026950">
    <property type="entry name" value="Caps_assemb_Wzi"/>
</dbReference>
<dbReference type="STRING" id="488535.SAMN04487963_2499"/>
<sequence>MVCLICLAYTASLEAAPWLEPGDVRARSAIQKIADRGHIHRSSTTWPMMWGNALQGPGVSFGDDIASVGAAVSYLSFEREQQAKAGFRSEFQMSAYREETAVYGFDQRDRSNTGASLRVQWQGDSVAAGLSASYANDPDDNQEWRLDGSYVAATASNWVFGVGAIDRWWGPGWQSSLILSSNARAMPSVWLNRNISFAPETSWLQWVGPWQLTLLAGQYENDRAVPDAKLLGARFTMRPIQGLDIGLSRIIMIGGEGRPEDLGTLWDAIIGRDNGQEGQANDPGNQLGSIDARYGFGLGQQSLGVYGQMMGEDEAGAFPARKSWLWGVDWTTQLIGADQQWFLEYVNTLADDFLGDPLPNVTYEHSQYRTGYRYLGRNMGSTFGGDAEAVTLGVFNFFDNGSVARIKASYMDLNQDGGNRVEVVDPDVFYYTASGRQRAALLDLGFGSRFLQGWLNLSMQISDKKLVYLSGQKDQWSMGADWTYRF</sequence>
<name>A0A1I4QP80_9GAMM</name>
<dbReference type="EMBL" id="FOUE01000003">
    <property type="protein sequence ID" value="SFM41854.1"/>
    <property type="molecule type" value="Genomic_DNA"/>
</dbReference>
<gene>
    <name evidence="1" type="ORF">SAMN04487963_2499</name>
</gene>
<proteinExistence type="predicted"/>